<evidence type="ECO:0000313" key="2">
    <source>
        <dbReference type="EMBL" id="KXS13903.1"/>
    </source>
</evidence>
<reference evidence="2 3" key="1">
    <citation type="journal article" date="2015" name="Genome Biol. Evol.">
        <title>Phylogenomic analyses indicate that early fungi evolved digesting cell walls of algal ancestors of land plants.</title>
        <authorList>
            <person name="Chang Y."/>
            <person name="Wang S."/>
            <person name="Sekimoto S."/>
            <person name="Aerts A.L."/>
            <person name="Choi C."/>
            <person name="Clum A."/>
            <person name="LaButti K.M."/>
            <person name="Lindquist E.A."/>
            <person name="Yee Ngan C."/>
            <person name="Ohm R.A."/>
            <person name="Salamov A.A."/>
            <person name="Grigoriev I.V."/>
            <person name="Spatafora J.W."/>
            <person name="Berbee M.L."/>
        </authorList>
    </citation>
    <scope>NUCLEOTIDE SEQUENCE [LARGE SCALE GENOMIC DNA]</scope>
    <source>
        <strain evidence="2 3">JEL478</strain>
    </source>
</reference>
<dbReference type="AlphaFoldDB" id="A0A139ABV7"/>
<organism evidence="2 3">
    <name type="scientific">Gonapodya prolifera (strain JEL478)</name>
    <name type="common">Monoblepharis prolifera</name>
    <dbReference type="NCBI Taxonomy" id="1344416"/>
    <lineage>
        <taxon>Eukaryota</taxon>
        <taxon>Fungi</taxon>
        <taxon>Fungi incertae sedis</taxon>
        <taxon>Chytridiomycota</taxon>
        <taxon>Chytridiomycota incertae sedis</taxon>
        <taxon>Monoblepharidomycetes</taxon>
        <taxon>Monoblepharidales</taxon>
        <taxon>Gonapodyaceae</taxon>
        <taxon>Gonapodya</taxon>
    </lineage>
</organism>
<keyword evidence="3" id="KW-1185">Reference proteome</keyword>
<proteinExistence type="predicted"/>
<protein>
    <submittedName>
        <fullName evidence="2">Uncharacterized protein</fullName>
    </submittedName>
</protein>
<gene>
    <name evidence="2" type="ORF">M427DRAFT_359598</name>
</gene>
<sequence length="346" mass="38633">MGDTTHPRYMSDSTFALSIKLESGDARLLPGSTVSGWVSTSRDVESKHARLAVRLHGRAECHYLPKTNELLDSRTAEVVLIDEERVFFNGPIQVTTTSFESNHPSLWPFSFIISYSVPLRANSGDNSAHVRPISNMEEPELPLSPTWSLDDDVPNSARKSGVLRSVVSYQLLGKLVWVPDGADRKKISYTASLPFRVVEHPHTNTTPSIDDNKMNFTTTRPTPMFVQSSKLETTETRGGDIAHKLLHALGRQSSRISSKFKFLPLFNPATSNPFRSGCEPRQTQTPTRHHPPSSAPLRRSRWCPYTSTCSNQSLRRQRWARHVEARNSWHAGNSSGTSVRADSTLG</sequence>
<feature type="region of interest" description="Disordered" evidence="1">
    <location>
        <begin position="273"/>
        <end position="301"/>
    </location>
</feature>
<evidence type="ECO:0000256" key="1">
    <source>
        <dbReference type="SAM" id="MobiDB-lite"/>
    </source>
</evidence>
<accession>A0A139ABV7</accession>
<dbReference type="EMBL" id="KQ965773">
    <property type="protein sequence ID" value="KXS13903.1"/>
    <property type="molecule type" value="Genomic_DNA"/>
</dbReference>
<name>A0A139ABV7_GONPJ</name>
<evidence type="ECO:0000313" key="3">
    <source>
        <dbReference type="Proteomes" id="UP000070544"/>
    </source>
</evidence>
<dbReference type="Proteomes" id="UP000070544">
    <property type="component" value="Unassembled WGS sequence"/>
</dbReference>